<protein>
    <recommendedName>
        <fullName evidence="3">Alpha/beta hydrolase</fullName>
    </recommendedName>
</protein>
<gene>
    <name evidence="1" type="ORF">ACFQ1S_22700</name>
</gene>
<name>A0ABW3MDK8_9PSEU</name>
<organism evidence="1 2">
    <name type="scientific">Kibdelosporangium lantanae</name>
    <dbReference type="NCBI Taxonomy" id="1497396"/>
    <lineage>
        <taxon>Bacteria</taxon>
        <taxon>Bacillati</taxon>
        <taxon>Actinomycetota</taxon>
        <taxon>Actinomycetes</taxon>
        <taxon>Pseudonocardiales</taxon>
        <taxon>Pseudonocardiaceae</taxon>
        <taxon>Kibdelosporangium</taxon>
    </lineage>
</organism>
<sequence length="173" mass="18738">QKVPTPVSVQRALDALSRSKFLAGLADRFLIGVLKQVRRYLTEDDTRAFAQDRVAATVTPDTTVLIGHSLGSVVAYEALCAHPEWNIRSFVTLGSPLGIRNVVFERLQPSGVFPGPQWTNINDRHDVVALVKRLAPLFGPVKDIPVDNGWKAHALATHLTAVETGQAVLAGLA</sequence>
<evidence type="ECO:0000313" key="1">
    <source>
        <dbReference type="EMBL" id="MFD1048148.1"/>
    </source>
</evidence>
<proteinExistence type="predicted"/>
<dbReference type="Proteomes" id="UP001597045">
    <property type="component" value="Unassembled WGS sequence"/>
</dbReference>
<feature type="non-terminal residue" evidence="1">
    <location>
        <position position="1"/>
    </location>
</feature>
<dbReference type="InterPro" id="IPR029058">
    <property type="entry name" value="AB_hydrolase_fold"/>
</dbReference>
<evidence type="ECO:0008006" key="3">
    <source>
        <dbReference type="Google" id="ProtNLM"/>
    </source>
</evidence>
<dbReference type="SUPFAM" id="SSF53474">
    <property type="entry name" value="alpha/beta-Hydrolases"/>
    <property type="match status" value="1"/>
</dbReference>
<accession>A0ABW3MDK8</accession>
<comment type="caution">
    <text evidence="1">The sequence shown here is derived from an EMBL/GenBank/DDBJ whole genome shotgun (WGS) entry which is preliminary data.</text>
</comment>
<reference evidence="2" key="1">
    <citation type="journal article" date="2019" name="Int. J. Syst. Evol. Microbiol.">
        <title>The Global Catalogue of Microorganisms (GCM) 10K type strain sequencing project: providing services to taxonomists for standard genome sequencing and annotation.</title>
        <authorList>
            <consortium name="The Broad Institute Genomics Platform"/>
            <consortium name="The Broad Institute Genome Sequencing Center for Infectious Disease"/>
            <person name="Wu L."/>
            <person name="Ma J."/>
        </authorList>
    </citation>
    <scope>NUCLEOTIDE SEQUENCE [LARGE SCALE GENOMIC DNA]</scope>
    <source>
        <strain evidence="2">JCM 31486</strain>
    </source>
</reference>
<keyword evidence="2" id="KW-1185">Reference proteome</keyword>
<dbReference type="Gene3D" id="3.40.50.1820">
    <property type="entry name" value="alpha/beta hydrolase"/>
    <property type="match status" value="1"/>
</dbReference>
<evidence type="ECO:0000313" key="2">
    <source>
        <dbReference type="Proteomes" id="UP001597045"/>
    </source>
</evidence>
<dbReference type="EMBL" id="JBHTIS010001428">
    <property type="protein sequence ID" value="MFD1048148.1"/>
    <property type="molecule type" value="Genomic_DNA"/>
</dbReference>